<dbReference type="GO" id="GO:0046872">
    <property type="term" value="F:metal ion binding"/>
    <property type="evidence" value="ECO:0007669"/>
    <property type="project" value="UniProtKB-KW"/>
</dbReference>
<organism evidence="12 13">
    <name type="scientific">Amycolatopsis cihanbeyliensis</name>
    <dbReference type="NCBI Taxonomy" id="1128664"/>
    <lineage>
        <taxon>Bacteria</taxon>
        <taxon>Bacillati</taxon>
        <taxon>Actinomycetota</taxon>
        <taxon>Actinomycetes</taxon>
        <taxon>Pseudonocardiales</taxon>
        <taxon>Pseudonocardiaceae</taxon>
        <taxon>Amycolatopsis</taxon>
    </lineage>
</organism>
<dbReference type="GO" id="GO:0051537">
    <property type="term" value="F:2 iron, 2 sulfur cluster binding"/>
    <property type="evidence" value="ECO:0007669"/>
    <property type="project" value="UniProtKB-KW"/>
</dbReference>
<dbReference type="RefSeq" id="WP_142003177.1">
    <property type="nucleotide sequence ID" value="NZ_VFML01000002.1"/>
</dbReference>
<evidence type="ECO:0000256" key="9">
    <source>
        <dbReference type="ARBA" id="ARBA00034078"/>
    </source>
</evidence>
<dbReference type="PANTHER" id="PTHR10134">
    <property type="entry name" value="CYTOCHROME B-C1 COMPLEX SUBUNIT RIESKE, MITOCHONDRIAL"/>
    <property type="match status" value="1"/>
</dbReference>
<evidence type="ECO:0000256" key="6">
    <source>
        <dbReference type="ARBA" id="ARBA00023014"/>
    </source>
</evidence>
<keyword evidence="3" id="KW-0001">2Fe-2S</keyword>
<keyword evidence="13" id="KW-1185">Reference proteome</keyword>
<dbReference type="EMBL" id="VFML01000002">
    <property type="protein sequence ID" value="TQI93966.1"/>
    <property type="molecule type" value="Genomic_DNA"/>
</dbReference>
<gene>
    <name evidence="12" type="ORF">FB471_6112</name>
</gene>
<dbReference type="InterPro" id="IPR014349">
    <property type="entry name" value="Rieske_Fe-S_prot"/>
</dbReference>
<accession>A0A542CT04</accession>
<dbReference type="InterPro" id="IPR005805">
    <property type="entry name" value="Rieske_Fe-S_prot_C"/>
</dbReference>
<evidence type="ECO:0000256" key="4">
    <source>
        <dbReference type="ARBA" id="ARBA00022723"/>
    </source>
</evidence>
<dbReference type="InterPro" id="IPR036922">
    <property type="entry name" value="Rieske_2Fe-2S_sf"/>
</dbReference>
<dbReference type="Gene3D" id="2.102.10.10">
    <property type="entry name" value="Rieske [2Fe-2S] iron-sulphur domain"/>
    <property type="match status" value="1"/>
</dbReference>
<dbReference type="GO" id="GO:0004497">
    <property type="term" value="F:monooxygenase activity"/>
    <property type="evidence" value="ECO:0007669"/>
    <property type="project" value="UniProtKB-ARBA"/>
</dbReference>
<keyword evidence="4" id="KW-0479">Metal-binding</keyword>
<name>A0A542CT04_AMYCI</name>
<comment type="cofactor">
    <cofactor evidence="9">
        <name>[2Fe-2S] cluster</name>
        <dbReference type="ChEBI" id="CHEBI:190135"/>
    </cofactor>
</comment>
<comment type="caution">
    <text evidence="12">The sequence shown here is derived from an EMBL/GenBank/DDBJ whole genome shotgun (WGS) entry which is preliminary data.</text>
</comment>
<protein>
    <recommendedName>
        <fullName evidence="2">Cytochrome bc1 complex Rieske iron-sulfur subunit</fullName>
    </recommendedName>
    <alternativeName>
        <fullName evidence="8">Cytochrome bc1 reductase complex subunit QcrA</fullName>
    </alternativeName>
</protein>
<keyword evidence="5" id="KW-0408">Iron</keyword>
<dbReference type="GO" id="GO:0016705">
    <property type="term" value="F:oxidoreductase activity, acting on paired donors, with incorporation or reduction of molecular oxygen"/>
    <property type="evidence" value="ECO:0007669"/>
    <property type="project" value="UniProtKB-ARBA"/>
</dbReference>
<keyword evidence="6" id="KW-0411">Iron-sulfur</keyword>
<dbReference type="Pfam" id="PF00355">
    <property type="entry name" value="Rieske"/>
    <property type="match status" value="1"/>
</dbReference>
<dbReference type="PROSITE" id="PS51296">
    <property type="entry name" value="RIESKE"/>
    <property type="match status" value="1"/>
</dbReference>
<evidence type="ECO:0000256" key="7">
    <source>
        <dbReference type="ARBA" id="ARBA00023157"/>
    </source>
</evidence>
<evidence type="ECO:0000256" key="1">
    <source>
        <dbReference type="ARBA" id="ARBA00002494"/>
    </source>
</evidence>
<proteinExistence type="predicted"/>
<comment type="function">
    <text evidence="1">Iron-sulfur subunit of the cytochrome bc1 complex, an essential component of the respiratory electron transport chain required for ATP synthesis. The bc1 complex catalyzes the oxidation of menaquinol and the reduction of cytochrome c in the respiratory chain. The bc1 complex operates through a Q-cycle mechanism that couples electron transfer to generation of the proton gradient that drives ATP synthesis.</text>
</comment>
<evidence type="ECO:0000256" key="2">
    <source>
        <dbReference type="ARBA" id="ARBA00015816"/>
    </source>
</evidence>
<dbReference type="Proteomes" id="UP000320876">
    <property type="component" value="Unassembled WGS sequence"/>
</dbReference>
<evidence type="ECO:0000313" key="13">
    <source>
        <dbReference type="Proteomes" id="UP000320876"/>
    </source>
</evidence>
<evidence type="ECO:0000313" key="12">
    <source>
        <dbReference type="EMBL" id="TQI93966.1"/>
    </source>
</evidence>
<feature type="region of interest" description="Disordered" evidence="10">
    <location>
        <begin position="32"/>
        <end position="66"/>
    </location>
</feature>
<dbReference type="AlphaFoldDB" id="A0A542CT04"/>
<feature type="domain" description="Rieske" evidence="11">
    <location>
        <begin position="63"/>
        <end position="156"/>
    </location>
</feature>
<evidence type="ECO:0000256" key="8">
    <source>
        <dbReference type="ARBA" id="ARBA00029586"/>
    </source>
</evidence>
<reference evidence="12 13" key="1">
    <citation type="submission" date="2019-06" db="EMBL/GenBank/DDBJ databases">
        <title>Sequencing the genomes of 1000 actinobacteria strains.</title>
        <authorList>
            <person name="Klenk H.-P."/>
        </authorList>
    </citation>
    <scope>NUCLEOTIDE SEQUENCE [LARGE SCALE GENOMIC DNA]</scope>
    <source>
        <strain evidence="12 13">DSM 45679</strain>
    </source>
</reference>
<evidence type="ECO:0000256" key="10">
    <source>
        <dbReference type="SAM" id="MobiDB-lite"/>
    </source>
</evidence>
<keyword evidence="7" id="KW-1015">Disulfide bond</keyword>
<dbReference type="SUPFAM" id="SSF50022">
    <property type="entry name" value="ISP domain"/>
    <property type="match status" value="1"/>
</dbReference>
<evidence type="ECO:0000256" key="3">
    <source>
        <dbReference type="ARBA" id="ARBA00022714"/>
    </source>
</evidence>
<evidence type="ECO:0000259" key="11">
    <source>
        <dbReference type="PROSITE" id="PS51296"/>
    </source>
</evidence>
<sequence length="157" mass="15444">MTAELHTRRTALTVGAATAGAVAGTVALTACGSSDSGSNTPQDQTGTGTGTGTGAGDAPSGDQPLAALEDIGVGEAKAVTMNGEDVIVSRPDDTTAAAFSAVCTHQGCKVQPDGAELRCPCHGSVFDAGTGEVRNGPASEPLPKVNVRVQDGQILPA</sequence>
<dbReference type="InterPro" id="IPR017941">
    <property type="entry name" value="Rieske_2Fe-2S"/>
</dbReference>
<dbReference type="GO" id="GO:0016020">
    <property type="term" value="C:membrane"/>
    <property type="evidence" value="ECO:0007669"/>
    <property type="project" value="InterPro"/>
</dbReference>
<evidence type="ECO:0000256" key="5">
    <source>
        <dbReference type="ARBA" id="ARBA00023004"/>
    </source>
</evidence>
<dbReference type="OrthoDB" id="25106at2"/>
<dbReference type="CDD" id="cd03467">
    <property type="entry name" value="Rieske"/>
    <property type="match status" value="1"/>
</dbReference>
<dbReference type="PRINTS" id="PR00162">
    <property type="entry name" value="RIESKE"/>
</dbReference>